<evidence type="ECO:0000256" key="1">
    <source>
        <dbReference type="SAM" id="MobiDB-lite"/>
    </source>
</evidence>
<dbReference type="Pfam" id="PF03929">
    <property type="entry name" value="PepSY_TM"/>
    <property type="match status" value="1"/>
</dbReference>
<proteinExistence type="predicted"/>
<feature type="compositionally biased region" description="Pro residues" evidence="1">
    <location>
        <begin position="12"/>
        <end position="23"/>
    </location>
</feature>
<keyword evidence="4" id="KW-1185">Reference proteome</keyword>
<feature type="compositionally biased region" description="Low complexity" evidence="1">
    <location>
        <begin position="1"/>
        <end position="11"/>
    </location>
</feature>
<reference evidence="3 4" key="1">
    <citation type="submission" date="2012-08" db="EMBL/GenBank/DDBJ databases">
        <title>Whole genome shotgun sequence of Gordonia rhizosphera NBRC 16068.</title>
        <authorList>
            <person name="Takarada H."/>
            <person name="Isaki S."/>
            <person name="Hosoyama A."/>
            <person name="Tsuchikane K."/>
            <person name="Katsumata H."/>
            <person name="Baba S."/>
            <person name="Ohji S."/>
            <person name="Yamazaki S."/>
            <person name="Fujita N."/>
        </authorList>
    </citation>
    <scope>NUCLEOTIDE SEQUENCE [LARGE SCALE GENOMIC DNA]</scope>
    <source>
        <strain evidence="3 4">NBRC 16068</strain>
    </source>
</reference>
<dbReference type="RefSeq" id="WP_006331527.1">
    <property type="nucleotide sequence ID" value="NZ_BAHC01000062.1"/>
</dbReference>
<feature type="transmembrane region" description="Helical" evidence="2">
    <location>
        <begin position="440"/>
        <end position="467"/>
    </location>
</feature>
<keyword evidence="2" id="KW-0812">Transmembrane</keyword>
<keyword evidence="2" id="KW-1133">Transmembrane helix</keyword>
<organism evidence="3 4">
    <name type="scientific">Gordonia rhizosphera NBRC 16068</name>
    <dbReference type="NCBI Taxonomy" id="1108045"/>
    <lineage>
        <taxon>Bacteria</taxon>
        <taxon>Bacillati</taxon>
        <taxon>Actinomycetota</taxon>
        <taxon>Actinomycetes</taxon>
        <taxon>Mycobacteriales</taxon>
        <taxon>Gordoniaceae</taxon>
        <taxon>Gordonia</taxon>
    </lineage>
</organism>
<keyword evidence="2" id="KW-0472">Membrane</keyword>
<dbReference type="STRING" id="1108045.GORHZ_062_00580"/>
<dbReference type="PANTHER" id="PTHR34219">
    <property type="entry name" value="IRON-REGULATED INNER MEMBRANE PROTEIN-RELATED"/>
    <property type="match status" value="1"/>
</dbReference>
<feature type="region of interest" description="Disordered" evidence="1">
    <location>
        <begin position="268"/>
        <end position="299"/>
    </location>
</feature>
<name>K6WBA6_9ACTN</name>
<evidence type="ECO:0008006" key="5">
    <source>
        <dbReference type="Google" id="ProtNLM"/>
    </source>
</evidence>
<evidence type="ECO:0000256" key="2">
    <source>
        <dbReference type="SAM" id="Phobius"/>
    </source>
</evidence>
<feature type="region of interest" description="Disordered" evidence="1">
    <location>
        <begin position="1"/>
        <end position="26"/>
    </location>
</feature>
<feature type="transmembrane region" description="Helical" evidence="2">
    <location>
        <begin position="390"/>
        <end position="411"/>
    </location>
</feature>
<feature type="compositionally biased region" description="Basic and acidic residues" evidence="1">
    <location>
        <begin position="279"/>
        <end position="288"/>
    </location>
</feature>
<feature type="transmembrane region" description="Helical" evidence="2">
    <location>
        <begin position="222"/>
        <end position="241"/>
    </location>
</feature>
<dbReference type="eggNOG" id="COG3182">
    <property type="taxonomic scope" value="Bacteria"/>
</dbReference>
<dbReference type="AlphaFoldDB" id="K6WBA6"/>
<dbReference type="PANTHER" id="PTHR34219:SF1">
    <property type="entry name" value="PEPSY DOMAIN-CONTAINING PROTEIN"/>
    <property type="match status" value="1"/>
</dbReference>
<dbReference type="Proteomes" id="UP000008363">
    <property type="component" value="Unassembled WGS sequence"/>
</dbReference>
<feature type="transmembrane region" description="Helical" evidence="2">
    <location>
        <begin position="41"/>
        <end position="64"/>
    </location>
</feature>
<feature type="transmembrane region" description="Helical" evidence="2">
    <location>
        <begin position="180"/>
        <end position="198"/>
    </location>
</feature>
<evidence type="ECO:0000313" key="4">
    <source>
        <dbReference type="Proteomes" id="UP000008363"/>
    </source>
</evidence>
<evidence type="ECO:0000313" key="3">
    <source>
        <dbReference type="EMBL" id="GAB89482.1"/>
    </source>
</evidence>
<dbReference type="EMBL" id="BAHC01000062">
    <property type="protein sequence ID" value="GAB89482.1"/>
    <property type="molecule type" value="Genomic_DNA"/>
</dbReference>
<sequence length="485" mass="52461">MTATPPTDTGPAPTPTTEPPSPPADRGAWNRWRPLLLRWHFYAGILIGPFILVAAVTGLLYAVIPQVDAAVYRHELTVDHVGTQRIPLGEQIAAARSSHPEGTITAITPATAADDTTRVMLAVDDVPVDHGRTVFVDPYTGEVRGALTTYGQWLPVRAWFDELHRTLHLGEIGRNYSELAASWLWVVALGGLVLWIGYRRRTRKLRRLLVPDRAAPTRQRTLSWHGAVGVWIVVGLIVLAASGLSWSRHAGANIADLRSAMAWTTPSVSTSAVEPDTADTGHDGHDHGGAGGPSSEGDALEGVDAVVRTAQEAGLQGPMNLTPPSEPGAAWVVKENKRDAPTRFDAVAIDSDTHQIVDRVDFAQWPFMAKMTSWAINAHMGVLFGLVNQIVLALLAVGLITVIVRGYLMWWRRRPTRLSHRTLPVAPRRGALTTLKPGEAVAVVVVVAAVGWFVPLFGIPLVVFVVVDALRGLIGSHRNATEVTQ</sequence>
<accession>K6WBA6</accession>
<dbReference type="InterPro" id="IPR005625">
    <property type="entry name" value="PepSY-ass_TM"/>
</dbReference>
<gene>
    <name evidence="3" type="ORF">GORHZ_062_00580</name>
</gene>
<comment type="caution">
    <text evidence="3">The sequence shown here is derived from an EMBL/GenBank/DDBJ whole genome shotgun (WGS) entry which is preliminary data.</text>
</comment>
<protein>
    <recommendedName>
        <fullName evidence="5">PepSY domain-containing protein</fullName>
    </recommendedName>
</protein>